<name>A0ACA9Y7M3_9ASCO</name>
<evidence type="ECO:0000313" key="2">
    <source>
        <dbReference type="Proteomes" id="UP001152531"/>
    </source>
</evidence>
<sequence>MKEYNEVKQQLVKEINKKTELQEKLSKLEDEIYHKENEYFGESIYGNIIKGFENFSKNSNQNKRKITYNEDDHIFSLSSQAFVKDMMKRQGEDVKDDYDDIEDSTEVPKK</sequence>
<keyword evidence="2" id="KW-1185">Reference proteome</keyword>
<evidence type="ECO:0000313" key="1">
    <source>
        <dbReference type="EMBL" id="CAH6721021.1"/>
    </source>
</evidence>
<dbReference type="EMBL" id="CALSDN010000005">
    <property type="protein sequence ID" value="CAH6721021.1"/>
    <property type="molecule type" value="Genomic_DNA"/>
</dbReference>
<accession>A0ACA9Y7M3</accession>
<organism evidence="1 2">
    <name type="scientific">[Candida] jaroonii</name>
    <dbReference type="NCBI Taxonomy" id="467808"/>
    <lineage>
        <taxon>Eukaryota</taxon>
        <taxon>Fungi</taxon>
        <taxon>Dikarya</taxon>
        <taxon>Ascomycota</taxon>
        <taxon>Saccharomycotina</taxon>
        <taxon>Pichiomycetes</taxon>
        <taxon>Debaryomycetaceae</taxon>
        <taxon>Yamadazyma</taxon>
    </lineage>
</organism>
<reference evidence="1" key="1">
    <citation type="submission" date="2022-06" db="EMBL/GenBank/DDBJ databases">
        <authorList>
            <person name="Legras J.-L."/>
            <person name="Devillers H."/>
            <person name="Grondin C."/>
        </authorList>
    </citation>
    <scope>NUCLEOTIDE SEQUENCE</scope>
    <source>
        <strain evidence="1">CLIB 1444</strain>
    </source>
</reference>
<comment type="caution">
    <text evidence="1">The sequence shown here is derived from an EMBL/GenBank/DDBJ whole genome shotgun (WGS) entry which is preliminary data.</text>
</comment>
<proteinExistence type="predicted"/>
<dbReference type="Proteomes" id="UP001152531">
    <property type="component" value="Unassembled WGS sequence"/>
</dbReference>
<gene>
    <name evidence="1" type="ORF">CLIB1444_05S01816</name>
</gene>
<protein>
    <submittedName>
        <fullName evidence="1">Chromatin modification-related protein Eaf6p</fullName>
    </submittedName>
</protein>